<feature type="domain" description="HTH marR-type" evidence="1">
    <location>
        <begin position="4"/>
        <end position="140"/>
    </location>
</feature>
<dbReference type="EMBL" id="RBZY01000037">
    <property type="protein sequence ID" value="RWR17746.1"/>
    <property type="molecule type" value="Genomic_DNA"/>
</dbReference>
<dbReference type="Gene3D" id="1.10.10.10">
    <property type="entry name" value="Winged helix-like DNA-binding domain superfamily/Winged helix DNA-binding domain"/>
    <property type="match status" value="1"/>
</dbReference>
<dbReference type="InterPro" id="IPR000835">
    <property type="entry name" value="HTH_MarR-typ"/>
</dbReference>
<dbReference type="AlphaFoldDB" id="A0A3S3P348"/>
<dbReference type="InterPro" id="IPR036388">
    <property type="entry name" value="WH-like_DNA-bd_sf"/>
</dbReference>
<proteinExistence type="predicted"/>
<dbReference type="InterPro" id="IPR039422">
    <property type="entry name" value="MarR/SlyA-like"/>
</dbReference>
<evidence type="ECO:0000313" key="2">
    <source>
        <dbReference type="EMBL" id="RWR17746.1"/>
    </source>
</evidence>
<dbReference type="Pfam" id="PF12802">
    <property type="entry name" value="MarR_2"/>
    <property type="match status" value="1"/>
</dbReference>
<evidence type="ECO:0000259" key="1">
    <source>
        <dbReference type="PROSITE" id="PS50995"/>
    </source>
</evidence>
<evidence type="ECO:0000313" key="3">
    <source>
        <dbReference type="Proteomes" id="UP000285970"/>
    </source>
</evidence>
<accession>A0A3S3P348</accession>
<reference evidence="2 3" key="1">
    <citation type="journal article" date="2018" name="Front. Microbiol.">
        <title>Novel Insights Into Bacterial Dimethylsulfoniopropionate Catabolism in the East China Sea.</title>
        <authorList>
            <person name="Liu J."/>
            <person name="Liu J."/>
            <person name="Zhang S.H."/>
            <person name="Liang J."/>
            <person name="Lin H."/>
            <person name="Song D."/>
            <person name="Yang G.P."/>
            <person name="Todd J.D."/>
            <person name="Zhang X.H."/>
        </authorList>
    </citation>
    <scope>NUCLEOTIDE SEQUENCE [LARGE SCALE GENOMIC DNA]</scope>
    <source>
        <strain evidence="2 3">ZYFD042</strain>
    </source>
</reference>
<sequence length="159" mass="17018">MTTEDDVVKAVSDLSESGAASERIALHSLGIGPNDARVLRFLLAREDDAEPVTPRVLSEMLGISSAATTALIDRLADAGWVERVPFPGDRRSVVVRATIDDASPARLLLSVRHSSVAEAASRLGAAERRVVAEFLDGVARAEKEHIARLNPQTAESRPD</sequence>
<dbReference type="GO" id="GO:0003700">
    <property type="term" value="F:DNA-binding transcription factor activity"/>
    <property type="evidence" value="ECO:0007669"/>
    <property type="project" value="InterPro"/>
</dbReference>
<dbReference type="SUPFAM" id="SSF46785">
    <property type="entry name" value="Winged helix' DNA-binding domain"/>
    <property type="match status" value="1"/>
</dbReference>
<comment type="caution">
    <text evidence="2">The sequence shown here is derived from an EMBL/GenBank/DDBJ whole genome shotgun (WGS) entry which is preliminary data.</text>
</comment>
<dbReference type="PRINTS" id="PR00598">
    <property type="entry name" value="HTHMARR"/>
</dbReference>
<name>A0A3S3P348_9MICO</name>
<dbReference type="PROSITE" id="PS50995">
    <property type="entry name" value="HTH_MARR_2"/>
    <property type="match status" value="1"/>
</dbReference>
<organism evidence="2 3">
    <name type="scientific">Microbacterium enclense</name>
    <dbReference type="NCBI Taxonomy" id="993073"/>
    <lineage>
        <taxon>Bacteria</taxon>
        <taxon>Bacillati</taxon>
        <taxon>Actinomycetota</taxon>
        <taxon>Actinomycetes</taxon>
        <taxon>Micrococcales</taxon>
        <taxon>Microbacteriaceae</taxon>
        <taxon>Microbacterium</taxon>
    </lineage>
</organism>
<dbReference type="PANTHER" id="PTHR33164:SF103">
    <property type="entry name" value="REGULATORY PROTEIN MARR"/>
    <property type="match status" value="1"/>
</dbReference>
<protein>
    <submittedName>
        <fullName evidence="2">MarR family transcriptional regulator</fullName>
    </submittedName>
</protein>
<dbReference type="InterPro" id="IPR036390">
    <property type="entry name" value="WH_DNA-bd_sf"/>
</dbReference>
<dbReference type="PANTHER" id="PTHR33164">
    <property type="entry name" value="TRANSCRIPTIONAL REGULATOR, MARR FAMILY"/>
    <property type="match status" value="1"/>
</dbReference>
<dbReference type="Proteomes" id="UP000285970">
    <property type="component" value="Unassembled WGS sequence"/>
</dbReference>
<dbReference type="RefSeq" id="WP_128218163.1">
    <property type="nucleotide sequence ID" value="NZ_RBZY01000037.1"/>
</dbReference>
<dbReference type="SMART" id="SM00347">
    <property type="entry name" value="HTH_MARR"/>
    <property type="match status" value="1"/>
</dbReference>
<gene>
    <name evidence="2" type="ORF">D8Y23_10890</name>
</gene>
<dbReference type="OrthoDB" id="162531at2"/>
<dbReference type="GO" id="GO:0006950">
    <property type="term" value="P:response to stress"/>
    <property type="evidence" value="ECO:0007669"/>
    <property type="project" value="TreeGrafter"/>
</dbReference>